<protein>
    <submittedName>
        <fullName evidence="3">Transposase</fullName>
    </submittedName>
</protein>
<name>A0A0P8CFD3_9EURY</name>
<dbReference type="AlphaFoldDB" id="A0A0P8CFD3"/>
<dbReference type="EMBL" id="LKCM01000402">
    <property type="protein sequence ID" value="KPQ41235.1"/>
    <property type="molecule type" value="Genomic_DNA"/>
</dbReference>
<dbReference type="Proteomes" id="UP000050360">
    <property type="component" value="Unassembled WGS sequence"/>
</dbReference>
<dbReference type="GO" id="GO:0003677">
    <property type="term" value="F:DNA binding"/>
    <property type="evidence" value="ECO:0007669"/>
    <property type="project" value="UniProtKB-KW"/>
</dbReference>
<evidence type="ECO:0000313" key="3">
    <source>
        <dbReference type="EMBL" id="KPQ41235.1"/>
    </source>
</evidence>
<organism evidence="3 4">
    <name type="scientific">Candidatus Methanoperedens nitratireducens</name>
    <dbReference type="NCBI Taxonomy" id="1392998"/>
    <lineage>
        <taxon>Archaea</taxon>
        <taxon>Methanobacteriati</taxon>
        <taxon>Methanobacteriota</taxon>
        <taxon>Stenosarchaea group</taxon>
        <taxon>Methanomicrobia</taxon>
        <taxon>Methanosarcinales</taxon>
        <taxon>ANME-2 cluster</taxon>
        <taxon>Candidatus Methanoperedentaceae</taxon>
        <taxon>Candidatus Methanoperedens</taxon>
    </lineage>
</organism>
<feature type="domain" description="Cas12f1-like TNB" evidence="2">
    <location>
        <begin position="320"/>
        <end position="374"/>
    </location>
</feature>
<keyword evidence="1" id="KW-0238">DNA-binding</keyword>
<accession>A0A0P8CFD3</accession>
<comment type="caution">
    <text evidence="3">The sequence shown here is derived from an EMBL/GenBank/DDBJ whole genome shotgun (WGS) entry which is preliminary data.</text>
</comment>
<dbReference type="InterPro" id="IPR010095">
    <property type="entry name" value="Cas12f1-like_TNB"/>
</dbReference>
<dbReference type="Pfam" id="PF07282">
    <property type="entry name" value="Cas12f1-like_TNB"/>
    <property type="match status" value="1"/>
</dbReference>
<proteinExistence type="predicted"/>
<evidence type="ECO:0000313" key="4">
    <source>
        <dbReference type="Proteomes" id="UP000050360"/>
    </source>
</evidence>
<evidence type="ECO:0000256" key="1">
    <source>
        <dbReference type="ARBA" id="ARBA00023125"/>
    </source>
</evidence>
<evidence type="ECO:0000259" key="2">
    <source>
        <dbReference type="Pfam" id="PF07282"/>
    </source>
</evidence>
<gene>
    <name evidence="3" type="ORF">MPEBLZ_04217</name>
</gene>
<sequence>MNMNKNETIKATLKATRAKRKNQTCKVYEIKLDKSHLNNATKTHLNRLFIEAKWFYNHILAQHKIFGMDDNVHQVPVKVKDIFEIRDLQCLSAQMRQSILSRTQDNIRGLAERKKKGYKIGKLKYKSLIQSIPLKQYGNTYKILNTKYIRVQGIKQKLKVIGLKQIPVDSDIANGTLIHKNGDYYLSITTYQEKGKTKQVHANKSVGIDFGLNRQLMLSRTGIAIQYSIPISPKLRRIARTLSKQKLHSKNWNKTRIKLNKEYDKTTNIKEDIKNKVVSFLKNNYETVCVQDESLKAWQRIWGRKILSTSIGGIISTLKKKVHTLIEVPKNFPSTKTCSKCGNIQEIALDERVYICKNKNCNNILDRDHNSADNMENEGLKQVGTVRTELTPVEIEANTSMFLRYLNNIPYIRASSVYESGSSRLLAGE</sequence>
<reference evidence="3 4" key="1">
    <citation type="submission" date="2015-09" db="EMBL/GenBank/DDBJ databases">
        <title>A metagenomics-based metabolic model of nitrate-dependent anaerobic oxidation of methane by Methanoperedens-like archaea.</title>
        <authorList>
            <person name="Arshad A."/>
            <person name="Speth D.R."/>
            <person name="De Graaf R.M."/>
            <person name="Op Den Camp H.J."/>
            <person name="Jetten M.S."/>
            <person name="Welte C.U."/>
        </authorList>
    </citation>
    <scope>NUCLEOTIDE SEQUENCE [LARGE SCALE GENOMIC DNA]</scope>
</reference>